<comment type="caution">
    <text evidence="8">The sequence shown here is derived from an EMBL/GenBank/DDBJ whole genome shotgun (WGS) entry which is preliminary data.</text>
</comment>
<feature type="binding site" evidence="7">
    <location>
        <begin position="92"/>
        <end position="93"/>
    </location>
    <ligand>
        <name>(2S)-2-hydroxy-3-oxobutyl phosphate</name>
        <dbReference type="ChEBI" id="CHEBI:58830"/>
    </ligand>
</feature>
<evidence type="ECO:0000256" key="2">
    <source>
        <dbReference type="ARBA" id="ARBA00007424"/>
    </source>
</evidence>
<reference evidence="8 9" key="1">
    <citation type="submission" date="2015-01" db="EMBL/GenBank/DDBJ databases">
        <title>Lifestyle Evolution in Cyanobacterial Symbionts of Sponges.</title>
        <authorList>
            <person name="Burgsdorf I."/>
            <person name="Slaby B.M."/>
            <person name="Handley K.M."/>
            <person name="Haber M."/>
            <person name="Blom J."/>
            <person name="Marshall C.W."/>
            <person name="Gilbert J.A."/>
            <person name="Hentschel U."/>
            <person name="Steindler L."/>
        </authorList>
    </citation>
    <scope>NUCLEOTIDE SEQUENCE [LARGE SCALE GENOMIC DNA]</scope>
    <source>
        <strain evidence="8">SP3</strain>
    </source>
</reference>
<comment type="catalytic activity">
    <reaction evidence="6 7">
        <text>(2S)-2-hydroxy-3-oxobutyl phosphate + 5-amino-6-(D-ribitylamino)uracil = 6,7-dimethyl-8-(1-D-ribityl)lumazine + phosphate + 2 H2O + H(+)</text>
        <dbReference type="Rhea" id="RHEA:26152"/>
        <dbReference type="ChEBI" id="CHEBI:15377"/>
        <dbReference type="ChEBI" id="CHEBI:15378"/>
        <dbReference type="ChEBI" id="CHEBI:15934"/>
        <dbReference type="ChEBI" id="CHEBI:43474"/>
        <dbReference type="ChEBI" id="CHEBI:58201"/>
        <dbReference type="ChEBI" id="CHEBI:58830"/>
        <dbReference type="EC" id="2.5.1.78"/>
    </reaction>
</comment>
<protein>
    <recommendedName>
        <fullName evidence="3 7">6,7-dimethyl-8-ribityllumazine synthase</fullName>
        <shortName evidence="7">DMRL synthase</shortName>
        <shortName evidence="7">LS</shortName>
        <shortName evidence="7">Lumazine synthase</shortName>
        <ecNumber evidence="3 7">2.5.1.78</ecNumber>
    </recommendedName>
</protein>
<feature type="active site" description="Proton donor" evidence="7">
    <location>
        <position position="95"/>
    </location>
</feature>
<feature type="binding site" evidence="7">
    <location>
        <position position="25"/>
    </location>
    <ligand>
        <name>5-amino-6-(D-ribitylamino)uracil</name>
        <dbReference type="ChEBI" id="CHEBI:15934"/>
    </ligand>
</feature>
<dbReference type="Gene3D" id="3.40.50.960">
    <property type="entry name" value="Lumazine/riboflavin synthase"/>
    <property type="match status" value="1"/>
</dbReference>
<dbReference type="InterPro" id="IPR036467">
    <property type="entry name" value="LS/RS_sf"/>
</dbReference>
<dbReference type="Proteomes" id="UP000035067">
    <property type="component" value="Unassembled WGS sequence"/>
</dbReference>
<dbReference type="PATRIC" id="fig|1604020.3.peg.482"/>
<dbReference type="UniPathway" id="UPA00275">
    <property type="reaction ID" value="UER00404"/>
</dbReference>
<feature type="binding site" evidence="7">
    <location>
        <begin position="87"/>
        <end position="89"/>
    </location>
    <ligand>
        <name>5-amino-6-(D-ribitylamino)uracil</name>
        <dbReference type="ChEBI" id="CHEBI:15934"/>
    </ligand>
</feature>
<keyword evidence="4 7" id="KW-0686">Riboflavin biosynthesis</keyword>
<dbReference type="EMBL" id="JXQG01000002">
    <property type="protein sequence ID" value="KKZ13348.1"/>
    <property type="molecule type" value="Genomic_DNA"/>
</dbReference>
<keyword evidence="5 7" id="KW-0808">Transferase</keyword>
<evidence type="ECO:0000313" key="8">
    <source>
        <dbReference type="EMBL" id="KKZ13348.1"/>
    </source>
</evidence>
<feature type="binding site" evidence="7">
    <location>
        <position position="134"/>
    </location>
    <ligand>
        <name>(2S)-2-hydroxy-3-oxobutyl phosphate</name>
        <dbReference type="ChEBI" id="CHEBI:58830"/>
    </ligand>
</feature>
<dbReference type="InterPro" id="IPR002180">
    <property type="entry name" value="LS/RS"/>
</dbReference>
<dbReference type="InterPro" id="IPR034964">
    <property type="entry name" value="LS"/>
</dbReference>
<evidence type="ECO:0000313" key="9">
    <source>
        <dbReference type="Proteomes" id="UP000035067"/>
    </source>
</evidence>
<dbReference type="NCBIfam" id="TIGR00114">
    <property type="entry name" value="lumazine-synth"/>
    <property type="match status" value="1"/>
</dbReference>
<comment type="pathway">
    <text evidence="1 7">Cofactor biosynthesis; riboflavin biosynthesis; riboflavin from 2-hydroxy-3-oxobutyl phosphate and 5-amino-6-(D-ribitylamino)uracil: step 1/2.</text>
</comment>
<organism evidence="8 9">
    <name type="scientific">Candidatus Synechococcus spongiarum SP3</name>
    <dbReference type="NCBI Taxonomy" id="1604020"/>
    <lineage>
        <taxon>Bacteria</taxon>
        <taxon>Bacillati</taxon>
        <taxon>Cyanobacteriota</taxon>
        <taxon>Cyanophyceae</taxon>
        <taxon>Synechococcales</taxon>
        <taxon>Synechococcaceae</taxon>
        <taxon>Synechococcus</taxon>
    </lineage>
</organism>
<dbReference type="PANTHER" id="PTHR21058">
    <property type="entry name" value="6,7-DIMETHYL-8-RIBITYLLUMAZINE SYNTHASE DMRL SYNTHASE LUMAZINE SYNTHASE"/>
    <property type="match status" value="1"/>
</dbReference>
<proteinExistence type="inferred from homology"/>
<dbReference type="AlphaFoldDB" id="A0A0G2HMT8"/>
<feature type="binding site" evidence="7">
    <location>
        <begin position="63"/>
        <end position="65"/>
    </location>
    <ligand>
        <name>5-amino-6-(D-ribitylamino)uracil</name>
        <dbReference type="ChEBI" id="CHEBI:15934"/>
    </ligand>
</feature>
<dbReference type="GO" id="GO:0009349">
    <property type="term" value="C:riboflavin synthase complex"/>
    <property type="evidence" value="ECO:0007669"/>
    <property type="project" value="UniProtKB-UniRule"/>
</dbReference>
<sequence length="163" mass="17351">MSTFEGNFTALELGGVHIGLVVARFNELITTRLLSGCLDCLTRHGIDTSETSSQLDTVWVPGSFEIPVVAQHLARSGRYQVIIALGAVIRGDTPHFDVVIAEVSKGVASVARDSGIPVIFGVLTTDTLQQALERAGIKSNLGWTYGLEALEMASLMEVLPASP</sequence>
<evidence type="ECO:0000256" key="3">
    <source>
        <dbReference type="ARBA" id="ARBA00012664"/>
    </source>
</evidence>
<accession>A0A0G2HMT8</accession>
<evidence type="ECO:0000256" key="7">
    <source>
        <dbReference type="HAMAP-Rule" id="MF_00178"/>
    </source>
</evidence>
<name>A0A0G2HMT8_9SYNE</name>
<dbReference type="CDD" id="cd09209">
    <property type="entry name" value="Lumazine_synthase-I"/>
    <property type="match status" value="1"/>
</dbReference>
<dbReference type="GO" id="GO:0005829">
    <property type="term" value="C:cytosol"/>
    <property type="evidence" value="ECO:0007669"/>
    <property type="project" value="TreeGrafter"/>
</dbReference>
<evidence type="ECO:0000256" key="5">
    <source>
        <dbReference type="ARBA" id="ARBA00022679"/>
    </source>
</evidence>
<dbReference type="HAMAP" id="MF_00178">
    <property type="entry name" value="Lumazine_synth"/>
    <property type="match status" value="1"/>
</dbReference>
<dbReference type="GO" id="GO:0009231">
    <property type="term" value="P:riboflavin biosynthetic process"/>
    <property type="evidence" value="ECO:0007669"/>
    <property type="project" value="UniProtKB-UniRule"/>
</dbReference>
<evidence type="ECO:0000256" key="1">
    <source>
        <dbReference type="ARBA" id="ARBA00004917"/>
    </source>
</evidence>
<dbReference type="SUPFAM" id="SSF52121">
    <property type="entry name" value="Lumazine synthase"/>
    <property type="match status" value="1"/>
</dbReference>
<comment type="function">
    <text evidence="7">Catalyzes the formation of 6,7-dimethyl-8-ribityllumazine by condensation of 5-amino-6-(D-ribitylamino)uracil with 3,4-dihydroxy-2-butanone 4-phosphate. This is the penultimate step in the biosynthesis of riboflavin.</text>
</comment>
<gene>
    <name evidence="7" type="primary">ribH</name>
    <name evidence="8" type="ORF">TE42_00795</name>
</gene>
<evidence type="ECO:0000256" key="6">
    <source>
        <dbReference type="ARBA" id="ARBA00048785"/>
    </source>
</evidence>
<dbReference type="GO" id="GO:0000906">
    <property type="term" value="F:6,7-dimethyl-8-ribityllumazine synthase activity"/>
    <property type="evidence" value="ECO:0007669"/>
    <property type="project" value="UniProtKB-UniRule"/>
</dbReference>
<dbReference type="Pfam" id="PF00885">
    <property type="entry name" value="DMRL_synthase"/>
    <property type="match status" value="1"/>
</dbReference>
<dbReference type="PANTHER" id="PTHR21058:SF0">
    <property type="entry name" value="6,7-DIMETHYL-8-RIBITYLLUMAZINE SYNTHASE"/>
    <property type="match status" value="1"/>
</dbReference>
<evidence type="ECO:0000256" key="4">
    <source>
        <dbReference type="ARBA" id="ARBA00022619"/>
    </source>
</evidence>
<comment type="similarity">
    <text evidence="2 7">Belongs to the DMRL synthase family.</text>
</comment>
<feature type="binding site" evidence="7">
    <location>
        <position position="120"/>
    </location>
    <ligand>
        <name>5-amino-6-(D-ribitylamino)uracil</name>
        <dbReference type="ChEBI" id="CHEBI:15934"/>
    </ligand>
</feature>
<dbReference type="EC" id="2.5.1.78" evidence="3 7"/>